<dbReference type="SFLD" id="SFLDF00029">
    <property type="entry name" value="phosphoserine_phosphatase"/>
    <property type="match status" value="1"/>
</dbReference>
<gene>
    <name evidence="15" type="primary">serB</name>
    <name evidence="15" type="ORF">HXX08_08625</name>
    <name evidence="16" type="ORF">OZ401_001069</name>
</gene>
<comment type="catalytic activity">
    <reaction evidence="11">
        <text>O-phospho-L-serine + H2O = L-serine + phosphate</text>
        <dbReference type="Rhea" id="RHEA:21208"/>
        <dbReference type="ChEBI" id="CHEBI:15377"/>
        <dbReference type="ChEBI" id="CHEBI:33384"/>
        <dbReference type="ChEBI" id="CHEBI:43474"/>
        <dbReference type="ChEBI" id="CHEBI:57524"/>
        <dbReference type="EC" id="3.1.3.3"/>
    </reaction>
</comment>
<dbReference type="Gene3D" id="3.40.50.1000">
    <property type="entry name" value="HAD superfamily/HAD-like"/>
    <property type="match status" value="1"/>
</dbReference>
<reference evidence="15 17" key="1">
    <citation type="submission" date="2020-06" db="EMBL/GenBank/DDBJ databases">
        <title>Anoxygenic phototrophic Chloroflexota member uses a Type I reaction center.</title>
        <authorList>
            <person name="Tsuji J.M."/>
            <person name="Shaw N.A."/>
            <person name="Nagashima S."/>
            <person name="Venkiteswaran J."/>
            <person name="Schiff S.L."/>
            <person name="Hanada S."/>
            <person name="Tank M."/>
            <person name="Neufeld J.D."/>
        </authorList>
    </citation>
    <scope>NUCLEOTIDE SEQUENCE [LARGE SCALE GENOMIC DNA]</scope>
    <source>
        <strain evidence="15">L227-S17</strain>
    </source>
</reference>
<evidence type="ECO:0000256" key="12">
    <source>
        <dbReference type="ARBA" id="ARBA00048523"/>
    </source>
</evidence>
<evidence type="ECO:0000256" key="8">
    <source>
        <dbReference type="ARBA" id="ARBA00022842"/>
    </source>
</evidence>
<comment type="similarity">
    <text evidence="3">Belongs to the HAD-like hydrolase superfamily. SerB family.</text>
</comment>
<dbReference type="InterPro" id="IPR045865">
    <property type="entry name" value="ACT-like_dom_sf"/>
</dbReference>
<evidence type="ECO:0000256" key="13">
    <source>
        <dbReference type="PIRSR" id="PIRSR604469-1"/>
    </source>
</evidence>
<keyword evidence="9" id="KW-0718">Serine biosynthesis</keyword>
<dbReference type="Pfam" id="PF12710">
    <property type="entry name" value="HAD"/>
    <property type="match status" value="1"/>
</dbReference>
<dbReference type="RefSeq" id="WP_341469680.1">
    <property type="nucleotide sequence ID" value="NZ_CP128399.1"/>
</dbReference>
<dbReference type="Gene3D" id="3.30.70.260">
    <property type="match status" value="1"/>
</dbReference>
<comment type="cofactor">
    <cofactor evidence="1">
        <name>Mg(2+)</name>
        <dbReference type="ChEBI" id="CHEBI:18420"/>
    </cofactor>
</comment>
<sequence>MSDIIIGSNNTNNVEEAGYVARWLLTITGHDKPGVTTAICRLLDEEGADLLDIQQVTIPPLLVMALDVGLPKRDANLPRKEQQALLHKLERLGVELNLTINLQPFDPTHITNSDNLYAVTCLAPIIKPYALQAITGVLAQMGANITRISRLTEHQLKAIELTVYAPCGLGQAQLKKSLFAVSNAVQVDIAVQPESLYRRSKRLIVMDVDSTLIQNEVIDEIAKIAGVEQQVADITREAMEGKLDFAGALHKRVALLAGLPAERLQEVFEVIRFTPGAERLIKVLKLLGYKTAIVSGGFNFVTDILKERLRLDYAFANTLEIEDGKLTGRVTGAIVDRQAKARLLKEVAAKEEIELAQTLAVGDGANDLLMLETAGVGVAFNAKPIVREAADLSINQPSLDVLLYLIGIHEHEIARFG</sequence>
<evidence type="ECO:0000256" key="5">
    <source>
        <dbReference type="ARBA" id="ARBA00022605"/>
    </source>
</evidence>
<dbReference type="EMBL" id="JACATZ010000001">
    <property type="protein sequence ID" value="NWJ45929.1"/>
    <property type="molecule type" value="Genomic_DNA"/>
</dbReference>
<dbReference type="SUPFAM" id="SSF56784">
    <property type="entry name" value="HAD-like"/>
    <property type="match status" value="1"/>
</dbReference>
<keyword evidence="8" id="KW-0460">Magnesium</keyword>
<dbReference type="PANTHER" id="PTHR43344">
    <property type="entry name" value="PHOSPHOSERINE PHOSPHATASE"/>
    <property type="match status" value="1"/>
</dbReference>
<dbReference type="Pfam" id="PF21086">
    <property type="entry name" value="ACT_PSP_2"/>
    <property type="match status" value="1"/>
</dbReference>
<dbReference type="InterPro" id="IPR004469">
    <property type="entry name" value="PSP"/>
</dbReference>
<dbReference type="InterPro" id="IPR050582">
    <property type="entry name" value="HAD-like_SerB"/>
</dbReference>
<dbReference type="EC" id="3.1.3.3" evidence="4"/>
<dbReference type="Proteomes" id="UP000521676">
    <property type="component" value="Unassembled WGS sequence"/>
</dbReference>
<keyword evidence="18" id="KW-1185">Reference proteome</keyword>
<dbReference type="NCBIfam" id="TIGR00338">
    <property type="entry name" value="serB"/>
    <property type="match status" value="1"/>
</dbReference>
<dbReference type="PROSITE" id="PS51671">
    <property type="entry name" value="ACT"/>
    <property type="match status" value="1"/>
</dbReference>
<dbReference type="SUPFAM" id="SSF55021">
    <property type="entry name" value="ACT-like"/>
    <property type="match status" value="2"/>
</dbReference>
<evidence type="ECO:0000259" key="14">
    <source>
        <dbReference type="PROSITE" id="PS51671"/>
    </source>
</evidence>
<dbReference type="NCBIfam" id="TIGR01488">
    <property type="entry name" value="HAD-SF-IB"/>
    <property type="match status" value="1"/>
</dbReference>
<evidence type="ECO:0000256" key="6">
    <source>
        <dbReference type="ARBA" id="ARBA00022723"/>
    </source>
</evidence>
<evidence type="ECO:0000256" key="9">
    <source>
        <dbReference type="ARBA" id="ARBA00023299"/>
    </source>
</evidence>
<evidence type="ECO:0000313" key="17">
    <source>
        <dbReference type="Proteomes" id="UP000521676"/>
    </source>
</evidence>
<dbReference type="AlphaFoldDB" id="A0A8T7M1F8"/>
<evidence type="ECO:0000256" key="2">
    <source>
        <dbReference type="ARBA" id="ARBA00005135"/>
    </source>
</evidence>
<dbReference type="CDD" id="cd07500">
    <property type="entry name" value="HAD_PSP"/>
    <property type="match status" value="1"/>
</dbReference>
<protein>
    <recommendedName>
        <fullName evidence="4">phosphoserine phosphatase</fullName>
        <ecNumber evidence="4">3.1.3.3</ecNumber>
    </recommendedName>
    <alternativeName>
        <fullName evidence="10">O-phosphoserine phosphohydrolase</fullName>
    </alternativeName>
</protein>
<dbReference type="GO" id="GO:0000287">
    <property type="term" value="F:magnesium ion binding"/>
    <property type="evidence" value="ECO:0007669"/>
    <property type="project" value="TreeGrafter"/>
</dbReference>
<evidence type="ECO:0000256" key="3">
    <source>
        <dbReference type="ARBA" id="ARBA00009184"/>
    </source>
</evidence>
<evidence type="ECO:0000256" key="10">
    <source>
        <dbReference type="ARBA" id="ARBA00031693"/>
    </source>
</evidence>
<feature type="active site" description="Proton donor" evidence="13">
    <location>
        <position position="209"/>
    </location>
</feature>
<dbReference type="SFLD" id="SFLDG01136">
    <property type="entry name" value="C1.6:_Phosphoserine_Phosphatas"/>
    <property type="match status" value="1"/>
</dbReference>
<proteinExistence type="inferred from homology"/>
<dbReference type="PANTHER" id="PTHR43344:SF2">
    <property type="entry name" value="PHOSPHOSERINE PHOSPHATASE"/>
    <property type="match status" value="1"/>
</dbReference>
<accession>A0A8T7M1F8</accession>
<dbReference type="GO" id="GO:0005737">
    <property type="term" value="C:cytoplasm"/>
    <property type="evidence" value="ECO:0007669"/>
    <property type="project" value="TreeGrafter"/>
</dbReference>
<dbReference type="SFLD" id="SFLDG01137">
    <property type="entry name" value="C1.6.1:_Phosphoserine_Phosphat"/>
    <property type="match status" value="1"/>
</dbReference>
<evidence type="ECO:0000313" key="18">
    <source>
        <dbReference type="Proteomes" id="UP001431572"/>
    </source>
</evidence>
<keyword evidence="6" id="KW-0479">Metal-binding</keyword>
<dbReference type="InterPro" id="IPR049148">
    <property type="entry name" value="PSP_ACT"/>
</dbReference>
<evidence type="ECO:0000313" key="15">
    <source>
        <dbReference type="EMBL" id="NWJ45929.1"/>
    </source>
</evidence>
<reference evidence="16" key="2">
    <citation type="journal article" date="2024" name="Nature">
        <title>Anoxygenic phototroph of the Chloroflexota uses a type I reaction centre.</title>
        <authorList>
            <person name="Tsuji J.M."/>
            <person name="Shaw N.A."/>
            <person name="Nagashima S."/>
            <person name="Venkiteswaran J.J."/>
            <person name="Schiff S.L."/>
            <person name="Watanabe T."/>
            <person name="Fukui M."/>
            <person name="Hanada S."/>
            <person name="Tank M."/>
            <person name="Neufeld J.D."/>
        </authorList>
    </citation>
    <scope>NUCLEOTIDE SEQUENCE</scope>
    <source>
        <strain evidence="16">L227-S17</strain>
    </source>
</reference>
<keyword evidence="7 15" id="KW-0378">Hydrolase</keyword>
<dbReference type="Proteomes" id="UP001431572">
    <property type="component" value="Chromosome 1"/>
</dbReference>
<feature type="active site" description="Nucleophile" evidence="13">
    <location>
        <position position="207"/>
    </location>
</feature>
<comment type="pathway">
    <text evidence="2">Amino-acid biosynthesis; L-serine biosynthesis; L-serine from 3-phospho-D-glycerate: step 3/3.</text>
</comment>
<dbReference type="EMBL" id="CP128399">
    <property type="protein sequence ID" value="WJW67790.1"/>
    <property type="molecule type" value="Genomic_DNA"/>
</dbReference>
<keyword evidence="5" id="KW-0028">Amino-acid biosynthesis</keyword>
<evidence type="ECO:0000256" key="7">
    <source>
        <dbReference type="ARBA" id="ARBA00022801"/>
    </source>
</evidence>
<evidence type="ECO:0000256" key="1">
    <source>
        <dbReference type="ARBA" id="ARBA00001946"/>
    </source>
</evidence>
<evidence type="ECO:0000256" key="11">
    <source>
        <dbReference type="ARBA" id="ARBA00048138"/>
    </source>
</evidence>
<dbReference type="GO" id="GO:0036424">
    <property type="term" value="F:L-phosphoserine phosphatase activity"/>
    <property type="evidence" value="ECO:0007669"/>
    <property type="project" value="InterPro"/>
</dbReference>
<dbReference type="SFLD" id="SFLDS00003">
    <property type="entry name" value="Haloacid_Dehalogenase"/>
    <property type="match status" value="1"/>
</dbReference>
<dbReference type="InterPro" id="IPR002912">
    <property type="entry name" value="ACT_dom"/>
</dbReference>
<comment type="catalytic activity">
    <reaction evidence="12">
        <text>O-phospho-D-serine + H2O = D-serine + phosphate</text>
        <dbReference type="Rhea" id="RHEA:24873"/>
        <dbReference type="ChEBI" id="CHEBI:15377"/>
        <dbReference type="ChEBI" id="CHEBI:35247"/>
        <dbReference type="ChEBI" id="CHEBI:43474"/>
        <dbReference type="ChEBI" id="CHEBI:58680"/>
        <dbReference type="EC" id="3.1.3.3"/>
    </reaction>
</comment>
<dbReference type="Pfam" id="PF13740">
    <property type="entry name" value="ACT_6"/>
    <property type="match status" value="1"/>
</dbReference>
<dbReference type="InterPro" id="IPR036412">
    <property type="entry name" value="HAD-like_sf"/>
</dbReference>
<evidence type="ECO:0000313" key="16">
    <source>
        <dbReference type="EMBL" id="WJW67790.1"/>
    </source>
</evidence>
<organism evidence="15 17">
    <name type="scientific">Candidatus Chlorohelix allophototropha</name>
    <dbReference type="NCBI Taxonomy" id="3003348"/>
    <lineage>
        <taxon>Bacteria</taxon>
        <taxon>Bacillati</taxon>
        <taxon>Chloroflexota</taxon>
        <taxon>Chloroflexia</taxon>
        <taxon>Candidatus Chloroheliales</taxon>
        <taxon>Candidatus Chloroheliaceae</taxon>
        <taxon>Candidatus Chlorohelix</taxon>
    </lineage>
</organism>
<feature type="domain" description="ACT" evidence="14">
    <location>
        <begin position="24"/>
        <end position="103"/>
    </location>
</feature>
<name>A0A8T7M1F8_9CHLR</name>
<evidence type="ECO:0000256" key="4">
    <source>
        <dbReference type="ARBA" id="ARBA00012640"/>
    </source>
</evidence>
<dbReference type="GO" id="GO:0006564">
    <property type="term" value="P:L-serine biosynthetic process"/>
    <property type="evidence" value="ECO:0007669"/>
    <property type="project" value="UniProtKB-KW"/>
</dbReference>
<dbReference type="InterPro" id="IPR023214">
    <property type="entry name" value="HAD_sf"/>
</dbReference>